<evidence type="ECO:0000256" key="2">
    <source>
        <dbReference type="ARBA" id="ARBA00007727"/>
    </source>
</evidence>
<accession>A0A427A6C6</accession>
<dbReference type="AlphaFoldDB" id="A0A427A6C6"/>
<keyword evidence="7 9" id="KW-0472">Membrane</keyword>
<dbReference type="PANTHER" id="PTHR32285:SF8">
    <property type="entry name" value="PROTEIN TRICHOME BIREFRINGENCE-LIKE 5"/>
    <property type="match status" value="1"/>
</dbReference>
<evidence type="ECO:0000259" key="10">
    <source>
        <dbReference type="Pfam" id="PF13839"/>
    </source>
</evidence>
<evidence type="ECO:0000256" key="8">
    <source>
        <dbReference type="SAM" id="MobiDB-lite"/>
    </source>
</evidence>
<dbReference type="PANTHER" id="PTHR32285">
    <property type="entry name" value="PROTEIN TRICHOME BIREFRINGENCE-LIKE 9-RELATED"/>
    <property type="match status" value="1"/>
</dbReference>
<proteinExistence type="inferred from homology"/>
<sequence>MREIWSPPRLSFDLLSSKLKNGVGKIAAPLFFTPPLLRFTQKKRTTDEPPPAPPMAPSSSSLSHAKRGRAVAVAAASSSAVLLSFFLLLVVLVPQHALNSPISLSSDLSVRPSPPLPPPKAVTLTRVAAEKPVSEAEAPGGRDLSMPPSPSPWPPPGTLVAAVLAQEPAAAPPPERRERRCDLHQGRWERDEEGLYPLYHPGSCPYVDEAFSCQENGRRDLGYLRWRWKPHGCDLPRGGDWDSGGTCNGETDPIKTGAFLESYPSKMKIVDEVINRLHVPVVLLNVTKLTNYRKDGHPSIYGKKLAEGEKVSKRRQDCSHWCLPGIPDSWNELIYASLVLKQPHPQSLRRTKTVSPLLLALMVVWTRKGSRCMPSRADANLLDRRARQRDKDRGEVARHRVESIRRRL</sequence>
<dbReference type="GO" id="GO:0000139">
    <property type="term" value="C:Golgi membrane"/>
    <property type="evidence" value="ECO:0007669"/>
    <property type="project" value="UniProtKB-SubCell"/>
</dbReference>
<evidence type="ECO:0000256" key="6">
    <source>
        <dbReference type="ARBA" id="ARBA00023034"/>
    </source>
</evidence>
<dbReference type="InterPro" id="IPR025846">
    <property type="entry name" value="TBL_N"/>
</dbReference>
<evidence type="ECO:0000313" key="12">
    <source>
        <dbReference type="EMBL" id="RRT71807.1"/>
    </source>
</evidence>
<dbReference type="GO" id="GO:1990538">
    <property type="term" value="F:xylan O-acetyltransferase activity"/>
    <property type="evidence" value="ECO:0007669"/>
    <property type="project" value="UniProtKB-ARBA"/>
</dbReference>
<feature type="region of interest" description="Disordered" evidence="8">
    <location>
        <begin position="43"/>
        <end position="63"/>
    </location>
</feature>
<feature type="compositionally biased region" description="Pro residues" evidence="8">
    <location>
        <begin position="147"/>
        <end position="157"/>
    </location>
</feature>
<evidence type="ECO:0000259" key="11">
    <source>
        <dbReference type="Pfam" id="PF14416"/>
    </source>
</evidence>
<dbReference type="InterPro" id="IPR026057">
    <property type="entry name" value="TBL_C"/>
</dbReference>
<feature type="domain" description="Trichome birefringence-like C-terminal" evidence="10">
    <location>
        <begin position="237"/>
        <end position="336"/>
    </location>
</feature>
<dbReference type="Proteomes" id="UP000287651">
    <property type="component" value="Unassembled WGS sequence"/>
</dbReference>
<comment type="subcellular location">
    <subcellularLocation>
        <location evidence="1">Golgi apparatus membrane</location>
        <topology evidence="1">Single-pass type II membrane protein</topology>
    </subcellularLocation>
</comment>
<evidence type="ECO:0000256" key="5">
    <source>
        <dbReference type="ARBA" id="ARBA00022989"/>
    </source>
</evidence>
<dbReference type="Pfam" id="PF14416">
    <property type="entry name" value="PMR5N"/>
    <property type="match status" value="1"/>
</dbReference>
<comment type="similarity">
    <text evidence="2">Belongs to the PC-esterase family. TBL subfamily.</text>
</comment>
<evidence type="ECO:0000256" key="7">
    <source>
        <dbReference type="ARBA" id="ARBA00023136"/>
    </source>
</evidence>
<dbReference type="Pfam" id="PF13839">
    <property type="entry name" value="PC-Esterase"/>
    <property type="match status" value="1"/>
</dbReference>
<reference evidence="12 13" key="1">
    <citation type="journal article" date="2014" name="Agronomy (Basel)">
        <title>A Draft Genome Sequence for Ensete ventricosum, the Drought-Tolerant Tree Against Hunger.</title>
        <authorList>
            <person name="Harrison J."/>
            <person name="Moore K.A."/>
            <person name="Paszkiewicz K."/>
            <person name="Jones T."/>
            <person name="Grant M."/>
            <person name="Ambacheew D."/>
            <person name="Muzemil S."/>
            <person name="Studholme D.J."/>
        </authorList>
    </citation>
    <scope>NUCLEOTIDE SEQUENCE [LARGE SCALE GENOMIC DNA]</scope>
</reference>
<evidence type="ECO:0000256" key="1">
    <source>
        <dbReference type="ARBA" id="ARBA00004323"/>
    </source>
</evidence>
<dbReference type="InterPro" id="IPR029962">
    <property type="entry name" value="TBL"/>
</dbReference>
<comment type="caution">
    <text evidence="12">The sequence shown here is derived from an EMBL/GenBank/DDBJ whole genome shotgun (WGS) entry which is preliminary data.</text>
</comment>
<evidence type="ECO:0000256" key="3">
    <source>
        <dbReference type="ARBA" id="ARBA00022692"/>
    </source>
</evidence>
<protein>
    <submittedName>
        <fullName evidence="12">Uncharacterized protein</fullName>
    </submittedName>
</protein>
<keyword evidence="3 9" id="KW-0812">Transmembrane</keyword>
<evidence type="ECO:0000256" key="4">
    <source>
        <dbReference type="ARBA" id="ARBA00022968"/>
    </source>
</evidence>
<feature type="region of interest" description="Disordered" evidence="8">
    <location>
        <begin position="127"/>
        <end position="158"/>
    </location>
</feature>
<evidence type="ECO:0000313" key="13">
    <source>
        <dbReference type="Proteomes" id="UP000287651"/>
    </source>
</evidence>
<name>A0A427A6C6_ENSVE</name>
<keyword evidence="6" id="KW-0333">Golgi apparatus</keyword>
<keyword evidence="5 9" id="KW-1133">Transmembrane helix</keyword>
<evidence type="ECO:0000256" key="9">
    <source>
        <dbReference type="SAM" id="Phobius"/>
    </source>
</evidence>
<feature type="domain" description="Trichome birefringence-like N-terminal" evidence="11">
    <location>
        <begin position="180"/>
        <end position="234"/>
    </location>
</feature>
<feature type="transmembrane region" description="Helical" evidence="9">
    <location>
        <begin position="70"/>
        <end position="93"/>
    </location>
</feature>
<dbReference type="EMBL" id="AMZH03003604">
    <property type="protein sequence ID" value="RRT71807.1"/>
    <property type="molecule type" value="Genomic_DNA"/>
</dbReference>
<organism evidence="12 13">
    <name type="scientific">Ensete ventricosum</name>
    <name type="common">Abyssinian banana</name>
    <name type="synonym">Musa ensete</name>
    <dbReference type="NCBI Taxonomy" id="4639"/>
    <lineage>
        <taxon>Eukaryota</taxon>
        <taxon>Viridiplantae</taxon>
        <taxon>Streptophyta</taxon>
        <taxon>Embryophyta</taxon>
        <taxon>Tracheophyta</taxon>
        <taxon>Spermatophyta</taxon>
        <taxon>Magnoliopsida</taxon>
        <taxon>Liliopsida</taxon>
        <taxon>Zingiberales</taxon>
        <taxon>Musaceae</taxon>
        <taxon>Ensete</taxon>
    </lineage>
</organism>
<keyword evidence="4" id="KW-0735">Signal-anchor</keyword>
<gene>
    <name evidence="12" type="ORF">B296_00035143</name>
</gene>